<evidence type="ECO:0000313" key="2">
    <source>
        <dbReference type="RefSeq" id="XP_075080618.1"/>
    </source>
</evidence>
<accession>A0AC58S6J3</accession>
<reference evidence="2" key="2">
    <citation type="submission" date="2025-08" db="UniProtKB">
        <authorList>
            <consortium name="RefSeq"/>
        </authorList>
    </citation>
    <scope>IDENTIFICATION</scope>
    <source>
        <tissue evidence="2">Leaf</tissue>
    </source>
</reference>
<sequence length="189" mass="20676">MVCPHAAGVAALLKGVHREWSPAAIRSAMMTTTDLLDNTKNPIHDVGQQNAAATPLAMGAGHINPNKALYPGLIYDTTPEDYVNLLCALNFTSKQIKTITRSSSYTCSNPSLDLNYPSFIAYFNWSSNELDPTRIQEFKRTMTNIGDGVSEYIAKLTAMPGLIVNVVPEKLCNSPTHLSFVHSEQTKDC</sequence>
<dbReference type="Proteomes" id="UP000790787">
    <property type="component" value="Chromosome 11"/>
</dbReference>
<gene>
    <name evidence="2" type="primary">LOC142166100</name>
</gene>
<dbReference type="RefSeq" id="XP_075080618.1">
    <property type="nucleotide sequence ID" value="XM_075224517.1"/>
</dbReference>
<name>A0AC58S6J3_TOBAC</name>
<protein>
    <submittedName>
        <fullName evidence="2">Subtilisin-like protease SBT3</fullName>
    </submittedName>
</protein>
<evidence type="ECO:0000313" key="1">
    <source>
        <dbReference type="Proteomes" id="UP000790787"/>
    </source>
</evidence>
<organism evidence="1 2">
    <name type="scientific">Nicotiana tabacum</name>
    <name type="common">Common tobacco</name>
    <dbReference type="NCBI Taxonomy" id="4097"/>
    <lineage>
        <taxon>Eukaryota</taxon>
        <taxon>Viridiplantae</taxon>
        <taxon>Streptophyta</taxon>
        <taxon>Embryophyta</taxon>
        <taxon>Tracheophyta</taxon>
        <taxon>Spermatophyta</taxon>
        <taxon>Magnoliopsida</taxon>
        <taxon>eudicotyledons</taxon>
        <taxon>Gunneridae</taxon>
        <taxon>Pentapetalae</taxon>
        <taxon>asterids</taxon>
        <taxon>lamiids</taxon>
        <taxon>Solanales</taxon>
        <taxon>Solanaceae</taxon>
        <taxon>Nicotianoideae</taxon>
        <taxon>Nicotianeae</taxon>
        <taxon>Nicotiana</taxon>
    </lineage>
</organism>
<reference evidence="1" key="1">
    <citation type="journal article" date="2014" name="Nat. Commun.">
        <title>The tobacco genome sequence and its comparison with those of tomato and potato.</title>
        <authorList>
            <person name="Sierro N."/>
            <person name="Battey J.N."/>
            <person name="Ouadi S."/>
            <person name="Bakaher N."/>
            <person name="Bovet L."/>
            <person name="Willig A."/>
            <person name="Goepfert S."/>
            <person name="Peitsch M.C."/>
            <person name="Ivanov N.V."/>
        </authorList>
    </citation>
    <scope>NUCLEOTIDE SEQUENCE [LARGE SCALE GENOMIC DNA]</scope>
</reference>
<proteinExistence type="predicted"/>
<keyword evidence="1" id="KW-1185">Reference proteome</keyword>